<proteinExistence type="predicted"/>
<name>A0ACB8TRU3_9APHY</name>
<reference evidence="1" key="1">
    <citation type="journal article" date="2021" name="Environ. Microbiol.">
        <title>Gene family expansions and transcriptome signatures uncover fungal adaptations to wood decay.</title>
        <authorList>
            <person name="Hage H."/>
            <person name="Miyauchi S."/>
            <person name="Viragh M."/>
            <person name="Drula E."/>
            <person name="Min B."/>
            <person name="Chaduli D."/>
            <person name="Navarro D."/>
            <person name="Favel A."/>
            <person name="Norest M."/>
            <person name="Lesage-Meessen L."/>
            <person name="Balint B."/>
            <person name="Merenyi Z."/>
            <person name="de Eugenio L."/>
            <person name="Morin E."/>
            <person name="Martinez A.T."/>
            <person name="Baldrian P."/>
            <person name="Stursova M."/>
            <person name="Martinez M.J."/>
            <person name="Novotny C."/>
            <person name="Magnuson J.K."/>
            <person name="Spatafora J.W."/>
            <person name="Maurice S."/>
            <person name="Pangilinan J."/>
            <person name="Andreopoulos W."/>
            <person name="LaButti K."/>
            <person name="Hundley H."/>
            <person name="Na H."/>
            <person name="Kuo A."/>
            <person name="Barry K."/>
            <person name="Lipzen A."/>
            <person name="Henrissat B."/>
            <person name="Riley R."/>
            <person name="Ahrendt S."/>
            <person name="Nagy L.G."/>
            <person name="Grigoriev I.V."/>
            <person name="Martin F."/>
            <person name="Rosso M.N."/>
        </authorList>
    </citation>
    <scope>NUCLEOTIDE SEQUENCE</scope>
    <source>
        <strain evidence="1">CBS 384.51</strain>
    </source>
</reference>
<dbReference type="EMBL" id="MU274941">
    <property type="protein sequence ID" value="KAI0084569.1"/>
    <property type="molecule type" value="Genomic_DNA"/>
</dbReference>
<evidence type="ECO:0000313" key="2">
    <source>
        <dbReference type="Proteomes" id="UP001055072"/>
    </source>
</evidence>
<gene>
    <name evidence="1" type="ORF">BDY19DRAFT_971027</name>
</gene>
<comment type="caution">
    <text evidence="1">The sequence shown here is derived from an EMBL/GenBank/DDBJ whole genome shotgun (WGS) entry which is preliminary data.</text>
</comment>
<dbReference type="Proteomes" id="UP001055072">
    <property type="component" value="Unassembled WGS sequence"/>
</dbReference>
<protein>
    <submittedName>
        <fullName evidence="1">Uncharacterized protein</fullName>
    </submittedName>
</protein>
<organism evidence="1 2">
    <name type="scientific">Irpex rosettiformis</name>
    <dbReference type="NCBI Taxonomy" id="378272"/>
    <lineage>
        <taxon>Eukaryota</taxon>
        <taxon>Fungi</taxon>
        <taxon>Dikarya</taxon>
        <taxon>Basidiomycota</taxon>
        <taxon>Agaricomycotina</taxon>
        <taxon>Agaricomycetes</taxon>
        <taxon>Polyporales</taxon>
        <taxon>Irpicaceae</taxon>
        <taxon>Irpex</taxon>
    </lineage>
</organism>
<keyword evidence="2" id="KW-1185">Reference proteome</keyword>
<accession>A0ACB8TRU3</accession>
<sequence length="194" mass="21881">MQNPREEIAGVVSLLTATDNPETQKAAVARYYAVDVAFKHPLCEVSSSPGSRDQLLGILQWYRVLSPTIKIQTNQVTYDEEKAQLFLDISQEFHIRWSPFRAAPARLLVHLSLRPSVDDPNLLVISRHEDFYHPDDFSTLLLPPLTPLVKALLHMGTLASNVNARIFGLLGYWNANNTKIQQLRPPTESEKSHA</sequence>
<evidence type="ECO:0000313" key="1">
    <source>
        <dbReference type="EMBL" id="KAI0084569.1"/>
    </source>
</evidence>